<dbReference type="AlphaFoldDB" id="A0A1U9ZYD6"/>
<dbReference type="EMBL" id="CP017717">
    <property type="protein sequence ID" value="AQZ62965.1"/>
    <property type="molecule type" value="Genomic_DNA"/>
</dbReference>
<keyword evidence="2" id="KW-1185">Reference proteome</keyword>
<accession>A0A1U9ZYD6</accession>
<name>A0A1U9ZYD6_9ACTN</name>
<organism evidence="1 2">
    <name type="scientific">[Actinomadura] parvosata subsp. kistnae</name>
    <dbReference type="NCBI Taxonomy" id="1909395"/>
    <lineage>
        <taxon>Bacteria</taxon>
        <taxon>Bacillati</taxon>
        <taxon>Actinomycetota</taxon>
        <taxon>Actinomycetes</taxon>
        <taxon>Streptosporangiales</taxon>
        <taxon>Streptosporangiaceae</taxon>
        <taxon>Nonomuraea</taxon>
    </lineage>
</organism>
<protein>
    <submittedName>
        <fullName evidence="1">Uncharacterized protein</fullName>
    </submittedName>
</protein>
<gene>
    <name evidence="1" type="ORF">BKM31_17175</name>
</gene>
<evidence type="ECO:0000313" key="2">
    <source>
        <dbReference type="Proteomes" id="UP000190797"/>
    </source>
</evidence>
<sequence length="207" mass="22334">MIIMDAVLEIEVDAGFDAWPVAAEADGFLALSGRLSLAEVGSAMAVIFGYGGIPTAPISELRHLLDRHLADAGRLIAPGGLRVRDATAGAEILPGCCCGLEDWRQWRDVLHRQSLWLGHDPDTYLTFTGGAVRLTQEPDGGSTPARVSEVEIRLDELPALLTTVQMELQGFLRLVHAWAGEIAPRAADRLVTVLDENFRINGTLNLG</sequence>
<reference evidence="2" key="1">
    <citation type="journal article" date="2017" name="Med. Chem. Commun.">
        <title>Nonomuraea sp. ATCC 55076 harbours the largest actinomycete chromosome to date and the kistamicin biosynthetic gene cluster.</title>
        <authorList>
            <person name="Nazari B."/>
            <person name="Forneris C.C."/>
            <person name="Gibson M.I."/>
            <person name="Moon K."/>
            <person name="Schramma K.R."/>
            <person name="Seyedsayamdost M.R."/>
        </authorList>
    </citation>
    <scope>NUCLEOTIDE SEQUENCE [LARGE SCALE GENOMIC DNA]</scope>
    <source>
        <strain evidence="2">ATCC 55076</strain>
    </source>
</reference>
<evidence type="ECO:0000313" key="1">
    <source>
        <dbReference type="EMBL" id="AQZ62965.1"/>
    </source>
</evidence>
<dbReference type="KEGG" id="noa:BKM31_17175"/>
<proteinExistence type="predicted"/>
<dbReference type="Proteomes" id="UP000190797">
    <property type="component" value="Chromosome"/>
</dbReference>
<dbReference type="OrthoDB" id="581789at2"/>